<comment type="caution">
    <text evidence="1">The sequence shown here is derived from an EMBL/GenBank/DDBJ whole genome shotgun (WGS) entry which is preliminary data.</text>
</comment>
<evidence type="ECO:0000313" key="2">
    <source>
        <dbReference type="EMBL" id="CAI3959079.1"/>
    </source>
</evidence>
<dbReference type="Proteomes" id="UP001154259">
    <property type="component" value="Unassembled WGS sequence"/>
</dbReference>
<dbReference type="RefSeq" id="WP_271790603.1">
    <property type="nucleotide sequence ID" value="NZ_CAMXCM010000010.1"/>
</dbReference>
<keyword evidence="4" id="KW-1185">Reference proteome</keyword>
<dbReference type="EMBL" id="CAMXCS010000010">
    <property type="protein sequence ID" value="CAI3959079.1"/>
    <property type="molecule type" value="Genomic_DNA"/>
</dbReference>
<protein>
    <submittedName>
        <fullName evidence="1">Uncharacterized protein</fullName>
    </submittedName>
</protein>
<dbReference type="Proteomes" id="UP001154255">
    <property type="component" value="Unassembled WGS sequence"/>
</dbReference>
<gene>
    <name evidence="2" type="ORF">R53529_LOCUS2184</name>
    <name evidence="1" type="ORF">R53530_LOCUS2181</name>
</gene>
<evidence type="ECO:0000313" key="1">
    <source>
        <dbReference type="EMBL" id="CAI3956991.1"/>
    </source>
</evidence>
<reference evidence="1" key="1">
    <citation type="submission" date="2022-10" db="EMBL/GenBank/DDBJ databases">
        <authorList>
            <person name="Botero Cardona J."/>
        </authorList>
    </citation>
    <scope>NUCLEOTIDE SEQUENCE</scope>
    <source>
        <strain evidence="1">LMG 31819</strain>
        <strain evidence="2">R-53529</strain>
    </source>
</reference>
<dbReference type="AlphaFoldDB" id="A0A9W4XIR6"/>
<evidence type="ECO:0000313" key="4">
    <source>
        <dbReference type="Proteomes" id="UP001154259"/>
    </source>
</evidence>
<proteinExistence type="predicted"/>
<organism evidence="1 3">
    <name type="scientific">Commensalibacter communis</name>
    <dbReference type="NCBI Taxonomy" id="2972786"/>
    <lineage>
        <taxon>Bacteria</taxon>
        <taxon>Pseudomonadati</taxon>
        <taxon>Pseudomonadota</taxon>
        <taxon>Alphaproteobacteria</taxon>
        <taxon>Acetobacterales</taxon>
        <taxon>Acetobacteraceae</taxon>
    </lineage>
</organism>
<dbReference type="EMBL" id="CAMXCM010000010">
    <property type="protein sequence ID" value="CAI3956991.1"/>
    <property type="molecule type" value="Genomic_DNA"/>
</dbReference>
<evidence type="ECO:0000313" key="3">
    <source>
        <dbReference type="Proteomes" id="UP001154255"/>
    </source>
</evidence>
<name>A0A9W4XIR6_9PROT</name>
<sequence>MLGFAKNIYHYEYRFNLLSEQDRYELLDICNCTKGFGDDGGGA</sequence>
<accession>A0A9W4XIR6</accession>